<feature type="domain" description="Palmitoyltransferase DHHC" evidence="11">
    <location>
        <begin position="168"/>
        <end position="233"/>
    </location>
</feature>
<protein>
    <recommendedName>
        <fullName evidence="8">S-acyltransferase</fullName>
        <ecNumber evidence="8">2.3.1.225</ecNumber>
    </recommendedName>
    <alternativeName>
        <fullName evidence="8">Palmitoyltransferase</fullName>
    </alternativeName>
</protein>
<dbReference type="PANTHER" id="PTHR22883">
    <property type="entry name" value="ZINC FINGER DHHC DOMAIN CONTAINING PROTEIN"/>
    <property type="match status" value="1"/>
</dbReference>
<feature type="transmembrane region" description="Helical" evidence="8">
    <location>
        <begin position="215"/>
        <end position="242"/>
    </location>
</feature>
<keyword evidence="13" id="KW-1185">Reference proteome</keyword>
<evidence type="ECO:0000256" key="9">
    <source>
        <dbReference type="SAM" id="Coils"/>
    </source>
</evidence>
<dbReference type="InterPro" id="IPR001594">
    <property type="entry name" value="Palmitoyltrfase_DHHC"/>
</dbReference>
<proteinExistence type="inferred from homology"/>
<dbReference type="GO" id="GO:0016020">
    <property type="term" value="C:membrane"/>
    <property type="evidence" value="ECO:0007669"/>
    <property type="project" value="UniProtKB-SubCell"/>
</dbReference>
<dbReference type="Proteomes" id="UP000198341">
    <property type="component" value="Chromosome 16"/>
</dbReference>
<keyword evidence="7 8" id="KW-0012">Acyltransferase</keyword>
<evidence type="ECO:0000256" key="8">
    <source>
        <dbReference type="RuleBase" id="RU079119"/>
    </source>
</evidence>
<feature type="transmembrane region" description="Helical" evidence="8">
    <location>
        <begin position="328"/>
        <end position="351"/>
    </location>
</feature>
<dbReference type="OrthoDB" id="9909019at2759"/>
<comment type="subcellular location">
    <subcellularLocation>
        <location evidence="1">Membrane</location>
        <topology evidence="1">Multi-pass membrane protein</topology>
    </subcellularLocation>
</comment>
<evidence type="ECO:0000259" key="11">
    <source>
        <dbReference type="Pfam" id="PF01529"/>
    </source>
</evidence>
<dbReference type="PROSITE" id="PS50216">
    <property type="entry name" value="DHHC"/>
    <property type="match status" value="1"/>
</dbReference>
<comment type="catalytic activity">
    <reaction evidence="8">
        <text>L-cysteinyl-[protein] + hexadecanoyl-CoA = S-hexadecanoyl-L-cysteinyl-[protein] + CoA</text>
        <dbReference type="Rhea" id="RHEA:36683"/>
        <dbReference type="Rhea" id="RHEA-COMP:10131"/>
        <dbReference type="Rhea" id="RHEA-COMP:11032"/>
        <dbReference type="ChEBI" id="CHEBI:29950"/>
        <dbReference type="ChEBI" id="CHEBI:57287"/>
        <dbReference type="ChEBI" id="CHEBI:57379"/>
        <dbReference type="ChEBI" id="CHEBI:74151"/>
        <dbReference type="EC" id="2.3.1.225"/>
    </reaction>
</comment>
<dbReference type="KEGG" id="bpg:Bathy16g01930"/>
<gene>
    <name evidence="12" type="ordered locus">Bathy16g01930</name>
</gene>
<name>K8EPN6_9CHLO</name>
<feature type="compositionally biased region" description="Basic and acidic residues" evidence="10">
    <location>
        <begin position="417"/>
        <end position="439"/>
    </location>
</feature>
<evidence type="ECO:0000256" key="2">
    <source>
        <dbReference type="ARBA" id="ARBA00008574"/>
    </source>
</evidence>
<keyword evidence="9" id="KW-0175">Coiled coil</keyword>
<keyword evidence="5 8" id="KW-1133">Transmembrane helix</keyword>
<evidence type="ECO:0000256" key="4">
    <source>
        <dbReference type="ARBA" id="ARBA00022692"/>
    </source>
</evidence>
<dbReference type="STRING" id="41875.K8EPN6"/>
<dbReference type="RefSeq" id="XP_007508615.1">
    <property type="nucleotide sequence ID" value="XM_007508553.1"/>
</dbReference>
<keyword evidence="4 8" id="KW-0812">Transmembrane</keyword>
<feature type="compositionally biased region" description="Basic and acidic residues" evidence="10">
    <location>
        <begin position="142"/>
        <end position="152"/>
    </location>
</feature>
<sequence length="501" mass="57496">MEKIGRRLPHYSSLVRARVKESKQHHVMVLSQRPKRKNGFFVYLDAPSSNNFDENESDEEETTKRVKFSGNVLQLLGMSFYLFEIFGFYAVQVPSMTFKRENGSKNRVILCALYGFLVLVSFASGMNASLCDPETDFVPPKAETKKMSKETEKEDEDDIETEGNNYNHPKCHICHKYQKNPLTTKHCGACNKCIDGFDHHCGWLNTCVGEKNYRAFLVLLASVSMQIWGQFSAGVWLLVVIWEKLRRVERSLKSLNDIGEDGYDRSGEIDGRRWLDAREKLYDGFMSPVKMFSNDHYYPTTTADDYENMGVSIQTVISVLETLRNWTLAYVIVGAILAYAVSELACFHVALNIRKASTYGYIVAERKRTEFGKKVKASTCRLCCMEDGLLRMDHESQVRRDKSGSQRHHLSYNKGPSHKEGEVEVEVVEKEGDKDKEEKVTEEDVVVEDAAVAKARQKEQRRIMLEKEREIAKLRAELKRAKIAKLKEDAKLGELFQSRIR</sequence>
<evidence type="ECO:0000256" key="3">
    <source>
        <dbReference type="ARBA" id="ARBA00022679"/>
    </source>
</evidence>
<organism evidence="12 13">
    <name type="scientific">Bathycoccus prasinos</name>
    <dbReference type="NCBI Taxonomy" id="41875"/>
    <lineage>
        <taxon>Eukaryota</taxon>
        <taxon>Viridiplantae</taxon>
        <taxon>Chlorophyta</taxon>
        <taxon>Mamiellophyceae</taxon>
        <taxon>Mamiellales</taxon>
        <taxon>Bathycoccaceae</taxon>
        <taxon>Bathycoccus</taxon>
    </lineage>
</organism>
<dbReference type="GO" id="GO:0019706">
    <property type="term" value="F:protein-cysteine S-palmitoyltransferase activity"/>
    <property type="evidence" value="ECO:0007669"/>
    <property type="project" value="UniProtKB-EC"/>
</dbReference>
<feature type="coiled-coil region" evidence="9">
    <location>
        <begin position="455"/>
        <end position="491"/>
    </location>
</feature>
<evidence type="ECO:0000313" key="12">
    <source>
        <dbReference type="EMBL" id="CCO20232.1"/>
    </source>
</evidence>
<dbReference type="Pfam" id="PF01529">
    <property type="entry name" value="DHHC"/>
    <property type="match status" value="1"/>
</dbReference>
<evidence type="ECO:0000256" key="1">
    <source>
        <dbReference type="ARBA" id="ARBA00004141"/>
    </source>
</evidence>
<dbReference type="EMBL" id="FO082263">
    <property type="protein sequence ID" value="CCO20232.1"/>
    <property type="molecule type" value="Genomic_DNA"/>
</dbReference>
<evidence type="ECO:0000313" key="13">
    <source>
        <dbReference type="Proteomes" id="UP000198341"/>
    </source>
</evidence>
<dbReference type="InterPro" id="IPR039859">
    <property type="entry name" value="PFA4/ZDH16/20/ERF2-like"/>
</dbReference>
<comment type="domain">
    <text evidence="8">The DHHC domain is required for palmitoyltransferase activity.</text>
</comment>
<evidence type="ECO:0000256" key="10">
    <source>
        <dbReference type="SAM" id="MobiDB-lite"/>
    </source>
</evidence>
<accession>K8EPN6</accession>
<dbReference type="GO" id="GO:0006612">
    <property type="term" value="P:protein targeting to membrane"/>
    <property type="evidence" value="ECO:0007669"/>
    <property type="project" value="TreeGrafter"/>
</dbReference>
<keyword evidence="6 8" id="KW-0472">Membrane</keyword>
<dbReference type="AlphaFoldDB" id="K8EPN6"/>
<evidence type="ECO:0000256" key="7">
    <source>
        <dbReference type="ARBA" id="ARBA00023315"/>
    </source>
</evidence>
<comment type="similarity">
    <text evidence="2 8">Belongs to the DHHC palmitoyltransferase family.</text>
</comment>
<dbReference type="GeneID" id="19011167"/>
<dbReference type="GO" id="GO:0005794">
    <property type="term" value="C:Golgi apparatus"/>
    <property type="evidence" value="ECO:0007669"/>
    <property type="project" value="TreeGrafter"/>
</dbReference>
<keyword evidence="3 8" id="KW-0808">Transferase</keyword>
<dbReference type="GO" id="GO:0005783">
    <property type="term" value="C:endoplasmic reticulum"/>
    <property type="evidence" value="ECO:0007669"/>
    <property type="project" value="TreeGrafter"/>
</dbReference>
<dbReference type="EC" id="2.3.1.225" evidence="8"/>
<feature type="transmembrane region" description="Helical" evidence="8">
    <location>
        <begin position="72"/>
        <end position="91"/>
    </location>
</feature>
<feature type="region of interest" description="Disordered" evidence="10">
    <location>
        <begin position="396"/>
        <end position="442"/>
    </location>
</feature>
<evidence type="ECO:0000256" key="5">
    <source>
        <dbReference type="ARBA" id="ARBA00022989"/>
    </source>
</evidence>
<reference evidence="12 13" key="1">
    <citation type="submission" date="2011-10" db="EMBL/GenBank/DDBJ databases">
        <authorList>
            <person name="Genoscope - CEA"/>
        </authorList>
    </citation>
    <scope>NUCLEOTIDE SEQUENCE [LARGE SCALE GENOMIC DNA]</scope>
    <source>
        <strain evidence="12 13">RCC 1105</strain>
    </source>
</reference>
<feature type="region of interest" description="Disordered" evidence="10">
    <location>
        <begin position="142"/>
        <end position="161"/>
    </location>
</feature>
<evidence type="ECO:0000256" key="6">
    <source>
        <dbReference type="ARBA" id="ARBA00023136"/>
    </source>
</evidence>
<dbReference type="eggNOG" id="KOG1311">
    <property type="taxonomic scope" value="Eukaryota"/>
</dbReference>
<feature type="transmembrane region" description="Helical" evidence="8">
    <location>
        <begin position="111"/>
        <end position="130"/>
    </location>
</feature>